<evidence type="ECO:0000313" key="1">
    <source>
        <dbReference type="EMBL" id="KAI8524015.1"/>
    </source>
</evidence>
<dbReference type="EMBL" id="CM046400">
    <property type="protein sequence ID" value="KAI8524015.1"/>
    <property type="molecule type" value="Genomic_DNA"/>
</dbReference>
<reference evidence="1" key="1">
    <citation type="submission" date="2022-02" db="EMBL/GenBank/DDBJ databases">
        <title>Plant Genome Project.</title>
        <authorList>
            <person name="Zhang R.-G."/>
        </authorList>
    </citation>
    <scope>NUCLEOTIDE SEQUENCE</scope>
    <source>
        <strain evidence="1">AT1</strain>
    </source>
</reference>
<accession>A0ACC0L5U8</accession>
<dbReference type="Proteomes" id="UP001062846">
    <property type="component" value="Chromosome 13"/>
</dbReference>
<keyword evidence="2" id="KW-1185">Reference proteome</keyword>
<proteinExistence type="predicted"/>
<protein>
    <submittedName>
        <fullName evidence="1">Uncharacterized protein</fullName>
    </submittedName>
</protein>
<sequence length="162" mass="16396">MAKLHILAIIALSSLLSVVQPQAPSPGPVVAHVPHSPPPLSPTPTVSPSPLPAPTISPPAPPQSPTSPESSPSPSPSLSADVSPPLPSPPPPSTVSSKNSNASANDESKESQGGLTKGQKAGAALGTIAAVCIVALAAILYRKRQQNIQRSQYGYAARSEML</sequence>
<organism evidence="1 2">
    <name type="scientific">Rhododendron molle</name>
    <name type="common">Chinese azalea</name>
    <name type="synonym">Azalea mollis</name>
    <dbReference type="NCBI Taxonomy" id="49168"/>
    <lineage>
        <taxon>Eukaryota</taxon>
        <taxon>Viridiplantae</taxon>
        <taxon>Streptophyta</taxon>
        <taxon>Embryophyta</taxon>
        <taxon>Tracheophyta</taxon>
        <taxon>Spermatophyta</taxon>
        <taxon>Magnoliopsida</taxon>
        <taxon>eudicotyledons</taxon>
        <taxon>Gunneridae</taxon>
        <taxon>Pentapetalae</taxon>
        <taxon>asterids</taxon>
        <taxon>Ericales</taxon>
        <taxon>Ericaceae</taxon>
        <taxon>Ericoideae</taxon>
        <taxon>Rhodoreae</taxon>
        <taxon>Rhododendron</taxon>
    </lineage>
</organism>
<gene>
    <name evidence="1" type="ORF">RHMOL_Rhmol13G0116600</name>
</gene>
<evidence type="ECO:0000313" key="2">
    <source>
        <dbReference type="Proteomes" id="UP001062846"/>
    </source>
</evidence>
<comment type="caution">
    <text evidence="1">The sequence shown here is derived from an EMBL/GenBank/DDBJ whole genome shotgun (WGS) entry which is preliminary data.</text>
</comment>
<name>A0ACC0L5U8_RHOML</name>